<comment type="caution">
    <text evidence="2">The sequence shown here is derived from an EMBL/GenBank/DDBJ whole genome shotgun (WGS) entry which is preliminary data.</text>
</comment>
<keyword evidence="3" id="KW-1185">Reference proteome</keyword>
<protein>
    <submittedName>
        <fullName evidence="2">SnoaL-like protein</fullName>
    </submittedName>
</protein>
<sequence length="195" mass="22450">MAHFDRAEVEAAFRHYFMVGQVAEDWEAWANLFTDDATYTDHFYGTFTGPNEIVRFIEGTMGGAPHVYNPLVWYVIDGHRVVYKLVNRADNPEPGAAPIDFYSLQIIEYAGDGKWRSEEDVWVMGEMKAFAKTYADASAQWPQTIDEKLSRNDWGPWVEWARPEPGHVARPSWVDREGFTPFTSIHEIDFGVRSH</sequence>
<name>A0A318RID2_WILLI</name>
<feature type="domain" description="SnoaL-like" evidence="1">
    <location>
        <begin position="22"/>
        <end position="116"/>
    </location>
</feature>
<accession>A0A318RID2</accession>
<evidence type="ECO:0000313" key="2">
    <source>
        <dbReference type="EMBL" id="PYE17059.1"/>
    </source>
</evidence>
<dbReference type="SUPFAM" id="SSF54427">
    <property type="entry name" value="NTF2-like"/>
    <property type="match status" value="1"/>
</dbReference>
<dbReference type="OrthoDB" id="4713913at2"/>
<dbReference type="Proteomes" id="UP000247591">
    <property type="component" value="Unassembled WGS sequence"/>
</dbReference>
<dbReference type="Gene3D" id="3.10.450.50">
    <property type="match status" value="1"/>
</dbReference>
<dbReference type="AlphaFoldDB" id="A0A318RID2"/>
<dbReference type="InterPro" id="IPR037401">
    <property type="entry name" value="SnoaL-like"/>
</dbReference>
<reference evidence="2 3" key="1">
    <citation type="submission" date="2018-06" db="EMBL/GenBank/DDBJ databases">
        <title>Genomic Encyclopedia of Type Strains, Phase IV (KMG-IV): sequencing the most valuable type-strain genomes for metagenomic binning, comparative biology and taxonomic classification.</title>
        <authorList>
            <person name="Goeker M."/>
        </authorList>
    </citation>
    <scope>NUCLEOTIDE SEQUENCE [LARGE SCALE GENOMIC DNA]</scope>
    <source>
        <strain evidence="2 3">DSM 45521</strain>
    </source>
</reference>
<gene>
    <name evidence="2" type="ORF">DFR67_107304</name>
</gene>
<proteinExistence type="predicted"/>
<dbReference type="EMBL" id="QJSP01000007">
    <property type="protein sequence ID" value="PYE17059.1"/>
    <property type="molecule type" value="Genomic_DNA"/>
</dbReference>
<organism evidence="2 3">
    <name type="scientific">Williamsia limnetica</name>
    <dbReference type="NCBI Taxonomy" id="882452"/>
    <lineage>
        <taxon>Bacteria</taxon>
        <taxon>Bacillati</taxon>
        <taxon>Actinomycetota</taxon>
        <taxon>Actinomycetes</taxon>
        <taxon>Mycobacteriales</taxon>
        <taxon>Nocardiaceae</taxon>
        <taxon>Williamsia</taxon>
    </lineage>
</organism>
<dbReference type="RefSeq" id="WP_110470087.1">
    <property type="nucleotide sequence ID" value="NZ_QJSP01000007.1"/>
</dbReference>
<evidence type="ECO:0000259" key="1">
    <source>
        <dbReference type="Pfam" id="PF12680"/>
    </source>
</evidence>
<evidence type="ECO:0000313" key="3">
    <source>
        <dbReference type="Proteomes" id="UP000247591"/>
    </source>
</evidence>
<dbReference type="Pfam" id="PF12680">
    <property type="entry name" value="SnoaL_2"/>
    <property type="match status" value="1"/>
</dbReference>
<dbReference type="InterPro" id="IPR032710">
    <property type="entry name" value="NTF2-like_dom_sf"/>
</dbReference>